<gene>
    <name evidence="2" type="ORF">GP486_007052</name>
</gene>
<feature type="region of interest" description="Disordered" evidence="1">
    <location>
        <begin position="91"/>
        <end position="244"/>
    </location>
</feature>
<dbReference type="AlphaFoldDB" id="A0A9P8L737"/>
<reference evidence="2" key="1">
    <citation type="submission" date="2021-03" db="EMBL/GenBank/DDBJ databases">
        <title>Comparative genomics and phylogenomic investigation of the class Geoglossomycetes provide insights into ecological specialization and systematics.</title>
        <authorList>
            <person name="Melie T."/>
            <person name="Pirro S."/>
            <person name="Miller A.N."/>
            <person name="Quandt A."/>
        </authorList>
    </citation>
    <scope>NUCLEOTIDE SEQUENCE</scope>
    <source>
        <strain evidence="2">CAQ_001_2017</strain>
    </source>
</reference>
<sequence length="244" mass="28296">MAHASEEVFSSADCRRRLGHRGRRLRPRDDFSPTSPPLHRLAQEAGSATKLLDIDYLGRLRAEFCNKSSEWRGSSSSPRMPYVSEVAVKVRAQDIRSAEKKKGKEREHGHRHHSDRHRRRRERDAGSEDERVNVDKAQLREQNEGTTIYRNGGEGPSSTRRETEEFVRPSARDRRPSYHKDERRRRSRDGPRERTSNADRTRGHDRDRSPPPRRSSSRSVRPRESSMRPKDSSMAAGETPRLTR</sequence>
<evidence type="ECO:0000256" key="1">
    <source>
        <dbReference type="SAM" id="MobiDB-lite"/>
    </source>
</evidence>
<feature type="compositionally biased region" description="Basic residues" evidence="1">
    <location>
        <begin position="17"/>
        <end position="26"/>
    </location>
</feature>
<dbReference type="Proteomes" id="UP000750711">
    <property type="component" value="Unassembled WGS sequence"/>
</dbReference>
<feature type="compositionally biased region" description="Basic and acidic residues" evidence="1">
    <location>
        <begin position="221"/>
        <end position="231"/>
    </location>
</feature>
<feature type="compositionally biased region" description="Basic and acidic residues" evidence="1">
    <location>
        <begin position="159"/>
        <end position="181"/>
    </location>
</feature>
<feature type="compositionally biased region" description="Basic residues" evidence="1">
    <location>
        <begin position="109"/>
        <end position="121"/>
    </location>
</feature>
<evidence type="ECO:0000313" key="2">
    <source>
        <dbReference type="EMBL" id="KAH0551730.1"/>
    </source>
</evidence>
<protein>
    <submittedName>
        <fullName evidence="2">Uncharacterized protein</fullName>
    </submittedName>
</protein>
<evidence type="ECO:0000313" key="3">
    <source>
        <dbReference type="Proteomes" id="UP000750711"/>
    </source>
</evidence>
<name>A0A9P8L737_9PEZI</name>
<dbReference type="EMBL" id="JAGHQM010001810">
    <property type="protein sequence ID" value="KAH0551730.1"/>
    <property type="molecule type" value="Genomic_DNA"/>
</dbReference>
<feature type="compositionally biased region" description="Basic and acidic residues" evidence="1">
    <location>
        <begin position="188"/>
        <end position="210"/>
    </location>
</feature>
<feature type="region of interest" description="Disordered" evidence="1">
    <location>
        <begin position="1"/>
        <end position="46"/>
    </location>
</feature>
<accession>A0A9P8L737</accession>
<feature type="compositionally biased region" description="Basic and acidic residues" evidence="1">
    <location>
        <begin position="91"/>
        <end position="108"/>
    </location>
</feature>
<keyword evidence="3" id="KW-1185">Reference proteome</keyword>
<comment type="caution">
    <text evidence="2">The sequence shown here is derived from an EMBL/GenBank/DDBJ whole genome shotgun (WGS) entry which is preliminary data.</text>
</comment>
<feature type="compositionally biased region" description="Basic and acidic residues" evidence="1">
    <location>
        <begin position="122"/>
        <end position="143"/>
    </location>
</feature>
<organism evidence="2 3">
    <name type="scientific">Trichoglossum hirsutum</name>
    <dbReference type="NCBI Taxonomy" id="265104"/>
    <lineage>
        <taxon>Eukaryota</taxon>
        <taxon>Fungi</taxon>
        <taxon>Dikarya</taxon>
        <taxon>Ascomycota</taxon>
        <taxon>Pezizomycotina</taxon>
        <taxon>Geoglossomycetes</taxon>
        <taxon>Geoglossales</taxon>
        <taxon>Geoglossaceae</taxon>
        <taxon>Trichoglossum</taxon>
    </lineage>
</organism>
<proteinExistence type="predicted"/>